<protein>
    <submittedName>
        <fullName evidence="2">Uncharacterized protein</fullName>
    </submittedName>
</protein>
<dbReference type="Proteomes" id="UP000572635">
    <property type="component" value="Unassembled WGS sequence"/>
</dbReference>
<proteinExistence type="predicted"/>
<dbReference type="EMBL" id="JACHDB010000001">
    <property type="protein sequence ID" value="MBB5432154.1"/>
    <property type="molecule type" value="Genomic_DNA"/>
</dbReference>
<evidence type="ECO:0000313" key="2">
    <source>
        <dbReference type="EMBL" id="MBB5432154.1"/>
    </source>
</evidence>
<evidence type="ECO:0000313" key="3">
    <source>
        <dbReference type="Proteomes" id="UP000572635"/>
    </source>
</evidence>
<gene>
    <name evidence="2" type="ORF">HDA36_002238</name>
</gene>
<feature type="transmembrane region" description="Helical" evidence="1">
    <location>
        <begin position="75"/>
        <end position="94"/>
    </location>
</feature>
<organism evidence="2 3">
    <name type="scientific">Nocardiopsis composta</name>
    <dbReference type="NCBI Taxonomy" id="157465"/>
    <lineage>
        <taxon>Bacteria</taxon>
        <taxon>Bacillati</taxon>
        <taxon>Actinomycetota</taxon>
        <taxon>Actinomycetes</taxon>
        <taxon>Streptosporangiales</taxon>
        <taxon>Nocardiopsidaceae</taxon>
        <taxon>Nocardiopsis</taxon>
    </lineage>
</organism>
<reference evidence="2 3" key="1">
    <citation type="submission" date="2020-08" db="EMBL/GenBank/DDBJ databases">
        <title>Sequencing the genomes of 1000 actinobacteria strains.</title>
        <authorList>
            <person name="Klenk H.-P."/>
        </authorList>
    </citation>
    <scope>NUCLEOTIDE SEQUENCE [LARGE SCALE GENOMIC DNA]</scope>
    <source>
        <strain evidence="2 3">DSM 44551</strain>
    </source>
</reference>
<dbReference type="AlphaFoldDB" id="A0A7W8QKY8"/>
<name>A0A7W8QKY8_9ACTN</name>
<accession>A0A7W8QKY8</accession>
<keyword evidence="3" id="KW-1185">Reference proteome</keyword>
<keyword evidence="1" id="KW-0812">Transmembrane</keyword>
<keyword evidence="1" id="KW-0472">Membrane</keyword>
<comment type="caution">
    <text evidence="2">The sequence shown here is derived from an EMBL/GenBank/DDBJ whole genome shotgun (WGS) entry which is preliminary data.</text>
</comment>
<dbReference type="RefSeq" id="WP_184391760.1">
    <property type="nucleotide sequence ID" value="NZ_BAAAJD010000054.1"/>
</dbReference>
<sequence length="112" mass="11682">MTDPAGADVPLGSSAVSHNVQNGQQYWESVAAFTPAEAGEYTLGCSDEAATYAVTPGGDAAGTGLGVLGGLGSMFLFPILGLLIGLLLIITTYTGRSRDRRRLLAERGYPRY</sequence>
<keyword evidence="1" id="KW-1133">Transmembrane helix</keyword>
<evidence type="ECO:0000256" key="1">
    <source>
        <dbReference type="SAM" id="Phobius"/>
    </source>
</evidence>